<feature type="region of interest" description="Disordered" evidence="4">
    <location>
        <begin position="1"/>
        <end position="102"/>
    </location>
</feature>
<name>A0A836BMH9_9CHLO</name>
<dbReference type="GO" id="GO:0016567">
    <property type="term" value="P:protein ubiquitination"/>
    <property type="evidence" value="ECO:0007669"/>
    <property type="project" value="TreeGrafter"/>
</dbReference>
<proteinExistence type="predicted"/>
<dbReference type="PANTHER" id="PTHR23012">
    <property type="entry name" value="RING/FYVE/PHD ZINC FINGER DOMAIN-CONTAINING"/>
    <property type="match status" value="1"/>
</dbReference>
<dbReference type="SMART" id="SM00744">
    <property type="entry name" value="RINGv"/>
    <property type="match status" value="1"/>
</dbReference>
<dbReference type="GO" id="GO:0004842">
    <property type="term" value="F:ubiquitin-protein transferase activity"/>
    <property type="evidence" value="ECO:0007669"/>
    <property type="project" value="TreeGrafter"/>
</dbReference>
<evidence type="ECO:0000256" key="2">
    <source>
        <dbReference type="ARBA" id="ARBA00022771"/>
    </source>
</evidence>
<dbReference type="OrthoDB" id="538681at2759"/>
<protein>
    <recommendedName>
        <fullName evidence="6">RING-CH-type domain-containing protein</fullName>
    </recommendedName>
</protein>
<evidence type="ECO:0000259" key="6">
    <source>
        <dbReference type="PROSITE" id="PS51292"/>
    </source>
</evidence>
<dbReference type="CDD" id="cd16495">
    <property type="entry name" value="RING_CH-C4HC3_MARCH"/>
    <property type="match status" value="1"/>
</dbReference>
<keyword evidence="5" id="KW-0472">Membrane</keyword>
<keyword evidence="3" id="KW-0862">Zinc</keyword>
<dbReference type="PANTHER" id="PTHR23012:SF215">
    <property type="entry name" value="RING_FYVE_PHD ZINC FINGER SUPERFAMILY PROTEIN"/>
    <property type="match status" value="1"/>
</dbReference>
<dbReference type="PROSITE" id="PS51292">
    <property type="entry name" value="ZF_RING_CH"/>
    <property type="match status" value="1"/>
</dbReference>
<evidence type="ECO:0000313" key="8">
    <source>
        <dbReference type="Proteomes" id="UP000612055"/>
    </source>
</evidence>
<dbReference type="InterPro" id="IPR013083">
    <property type="entry name" value="Znf_RING/FYVE/PHD"/>
</dbReference>
<evidence type="ECO:0000256" key="1">
    <source>
        <dbReference type="ARBA" id="ARBA00022723"/>
    </source>
</evidence>
<dbReference type="InterPro" id="IPR033275">
    <property type="entry name" value="MARCH-like"/>
</dbReference>
<dbReference type="AlphaFoldDB" id="A0A836BMH9"/>
<keyword evidence="8" id="KW-1185">Reference proteome</keyword>
<gene>
    <name evidence="7" type="ORF">HYH03_019099</name>
</gene>
<keyword evidence="5" id="KW-1133">Transmembrane helix</keyword>
<dbReference type="GO" id="GO:0016020">
    <property type="term" value="C:membrane"/>
    <property type="evidence" value="ECO:0007669"/>
    <property type="project" value="TreeGrafter"/>
</dbReference>
<organism evidence="7 8">
    <name type="scientific">Edaphochlamys debaryana</name>
    <dbReference type="NCBI Taxonomy" id="47281"/>
    <lineage>
        <taxon>Eukaryota</taxon>
        <taxon>Viridiplantae</taxon>
        <taxon>Chlorophyta</taxon>
        <taxon>core chlorophytes</taxon>
        <taxon>Chlorophyceae</taxon>
        <taxon>CS clade</taxon>
        <taxon>Chlamydomonadales</taxon>
        <taxon>Chlamydomonadales incertae sedis</taxon>
        <taxon>Edaphochlamys</taxon>
    </lineage>
</organism>
<dbReference type="Proteomes" id="UP000612055">
    <property type="component" value="Unassembled WGS sequence"/>
</dbReference>
<sequence length="355" mass="37156">MPPGRGGQRSHREALLSEDGESSTAEPGPGRAQDPAPASPNAFQAGEPRPRVEPEVAQPAALTSGPALPRPASGKGQPCSPAYLTPQPVPEGGPLSRASATGPGLVPASAASFGGGFAPECRICLIAEPLADLVAPCHCTGSLSYAHMHCLRTWVIEKRSVTCELCSTMYKEPYGSELAASIPPAPPPPAPRRLTTPDGQPIIIMPVGVLHHAGQGSGGTATVVGVADPRDLEPQPLCEWRNMWSYGLILLLLLFAVIYVTVISKRGRQEPWMMTLWQVLLVVLPIYLVLRVAFDLYRHRLAQQLAAANLQAVAMANAAADAAAVSGPGSGAGVPREVIITRAGGRVLVLQRTGS</sequence>
<reference evidence="7" key="1">
    <citation type="journal article" date="2020" name="bioRxiv">
        <title>Comparative genomics of Chlamydomonas.</title>
        <authorList>
            <person name="Craig R.J."/>
            <person name="Hasan A.R."/>
            <person name="Ness R.W."/>
            <person name="Keightley P.D."/>
        </authorList>
    </citation>
    <scope>NUCLEOTIDE SEQUENCE</scope>
    <source>
        <strain evidence="7">CCAP 11/70</strain>
    </source>
</reference>
<feature type="transmembrane region" description="Helical" evidence="5">
    <location>
        <begin position="275"/>
        <end position="294"/>
    </location>
</feature>
<dbReference type="GO" id="GO:0008270">
    <property type="term" value="F:zinc ion binding"/>
    <property type="evidence" value="ECO:0007669"/>
    <property type="project" value="UniProtKB-KW"/>
</dbReference>
<keyword evidence="2" id="KW-0863">Zinc-finger</keyword>
<keyword evidence="1" id="KW-0479">Metal-binding</keyword>
<feature type="domain" description="RING-CH-type" evidence="6">
    <location>
        <begin position="113"/>
        <end position="173"/>
    </location>
</feature>
<evidence type="ECO:0000256" key="3">
    <source>
        <dbReference type="ARBA" id="ARBA00022833"/>
    </source>
</evidence>
<dbReference type="EMBL" id="JAEHOE010000321">
    <property type="protein sequence ID" value="KAG2481945.1"/>
    <property type="molecule type" value="Genomic_DNA"/>
</dbReference>
<accession>A0A836BMH9</accession>
<comment type="caution">
    <text evidence="7">The sequence shown here is derived from an EMBL/GenBank/DDBJ whole genome shotgun (WGS) entry which is preliminary data.</text>
</comment>
<feature type="transmembrane region" description="Helical" evidence="5">
    <location>
        <begin position="243"/>
        <end position="263"/>
    </location>
</feature>
<dbReference type="Gene3D" id="3.30.40.10">
    <property type="entry name" value="Zinc/RING finger domain, C3HC4 (zinc finger)"/>
    <property type="match status" value="1"/>
</dbReference>
<keyword evidence="5" id="KW-0812">Transmembrane</keyword>
<dbReference type="Pfam" id="PF12906">
    <property type="entry name" value="RINGv"/>
    <property type="match status" value="1"/>
</dbReference>
<evidence type="ECO:0000256" key="5">
    <source>
        <dbReference type="SAM" id="Phobius"/>
    </source>
</evidence>
<dbReference type="SUPFAM" id="SSF57850">
    <property type="entry name" value="RING/U-box"/>
    <property type="match status" value="1"/>
</dbReference>
<dbReference type="InterPro" id="IPR011016">
    <property type="entry name" value="Znf_RING-CH"/>
</dbReference>
<evidence type="ECO:0000313" key="7">
    <source>
        <dbReference type="EMBL" id="KAG2481945.1"/>
    </source>
</evidence>
<evidence type="ECO:0000256" key="4">
    <source>
        <dbReference type="SAM" id="MobiDB-lite"/>
    </source>
</evidence>